<dbReference type="Proteomes" id="UP000235786">
    <property type="component" value="Unassembled WGS sequence"/>
</dbReference>
<organism evidence="2 3">
    <name type="scientific">Hyaloscypha variabilis (strain UAMH 11265 / GT02V1 / F)</name>
    <name type="common">Meliniomyces variabilis</name>
    <dbReference type="NCBI Taxonomy" id="1149755"/>
    <lineage>
        <taxon>Eukaryota</taxon>
        <taxon>Fungi</taxon>
        <taxon>Dikarya</taxon>
        <taxon>Ascomycota</taxon>
        <taxon>Pezizomycotina</taxon>
        <taxon>Leotiomycetes</taxon>
        <taxon>Helotiales</taxon>
        <taxon>Hyaloscyphaceae</taxon>
        <taxon>Hyaloscypha</taxon>
        <taxon>Hyaloscypha variabilis</taxon>
    </lineage>
</organism>
<evidence type="ECO:0000259" key="1">
    <source>
        <dbReference type="Pfam" id="PF00646"/>
    </source>
</evidence>
<dbReference type="Pfam" id="PF00646">
    <property type="entry name" value="F-box"/>
    <property type="match status" value="1"/>
</dbReference>
<accession>A0A2J6QU54</accession>
<dbReference type="EMBL" id="KZ613971">
    <property type="protein sequence ID" value="PMD29780.1"/>
    <property type="molecule type" value="Genomic_DNA"/>
</dbReference>
<gene>
    <name evidence="2" type="ORF">L207DRAFT_520661</name>
</gene>
<feature type="domain" description="F-box" evidence="1">
    <location>
        <begin position="15"/>
        <end position="54"/>
    </location>
</feature>
<dbReference type="SUPFAM" id="SSF81383">
    <property type="entry name" value="F-box domain"/>
    <property type="match status" value="1"/>
</dbReference>
<name>A0A2J6QU54_HYAVF</name>
<evidence type="ECO:0000313" key="2">
    <source>
        <dbReference type="EMBL" id="PMD29780.1"/>
    </source>
</evidence>
<dbReference type="AlphaFoldDB" id="A0A2J6QU54"/>
<dbReference type="InterPro" id="IPR036047">
    <property type="entry name" value="F-box-like_dom_sf"/>
</dbReference>
<dbReference type="InterPro" id="IPR001810">
    <property type="entry name" value="F-box_dom"/>
</dbReference>
<dbReference type="OrthoDB" id="3459270at2759"/>
<sequence length="281" mass="32790">MAYHEQHPSSQHVRLTDLPQEIVLLIFSHLNLGTSVLLSLTCKYLRRSFTSLHPNTKISLLEPCYTPPGWRNRQLVDLLETWIGPKYRRRNWSYSDMYHGSPSTKPPQYLLRAVYGDSPGSSYIPRPPPTEGVKKEQVLVDRYSDYHHYFRTNPQTGEKERILPNPFNAGDAWHMAAKKAVIADAQTRGSWEEWMLAWRKSCLFHGGSCMGLTYREKLEVLRDLERKGREGWWETGWVGEVRGWVRLLKRRCYMSMQWGRKRVDTMPWPPSMEIGIVGRAA</sequence>
<keyword evidence="3" id="KW-1185">Reference proteome</keyword>
<protein>
    <recommendedName>
        <fullName evidence="1">F-box domain-containing protein</fullName>
    </recommendedName>
</protein>
<proteinExistence type="predicted"/>
<evidence type="ECO:0000313" key="3">
    <source>
        <dbReference type="Proteomes" id="UP000235786"/>
    </source>
</evidence>
<dbReference type="Gene3D" id="1.20.1280.50">
    <property type="match status" value="1"/>
</dbReference>
<reference evidence="2 3" key="1">
    <citation type="submission" date="2016-04" db="EMBL/GenBank/DDBJ databases">
        <title>A degradative enzymes factory behind the ericoid mycorrhizal symbiosis.</title>
        <authorList>
            <consortium name="DOE Joint Genome Institute"/>
            <person name="Martino E."/>
            <person name="Morin E."/>
            <person name="Grelet G."/>
            <person name="Kuo A."/>
            <person name="Kohler A."/>
            <person name="Daghino S."/>
            <person name="Barry K."/>
            <person name="Choi C."/>
            <person name="Cichocki N."/>
            <person name="Clum A."/>
            <person name="Copeland A."/>
            <person name="Hainaut M."/>
            <person name="Haridas S."/>
            <person name="Labutti K."/>
            <person name="Lindquist E."/>
            <person name="Lipzen A."/>
            <person name="Khouja H.-R."/>
            <person name="Murat C."/>
            <person name="Ohm R."/>
            <person name="Olson A."/>
            <person name="Spatafora J."/>
            <person name="Veneault-Fourrey C."/>
            <person name="Henrissat B."/>
            <person name="Grigoriev I."/>
            <person name="Martin F."/>
            <person name="Perotto S."/>
        </authorList>
    </citation>
    <scope>NUCLEOTIDE SEQUENCE [LARGE SCALE GENOMIC DNA]</scope>
    <source>
        <strain evidence="2 3">F</strain>
    </source>
</reference>